<name>A0A6M4MGV6_9ALTE</name>
<organism evidence="1 2">
    <name type="scientific">Alteromonas pelagimontana</name>
    <dbReference type="NCBI Taxonomy" id="1858656"/>
    <lineage>
        <taxon>Bacteria</taxon>
        <taxon>Pseudomonadati</taxon>
        <taxon>Pseudomonadota</taxon>
        <taxon>Gammaproteobacteria</taxon>
        <taxon>Alteromonadales</taxon>
        <taxon>Alteromonadaceae</taxon>
        <taxon>Alteromonas/Salinimonas group</taxon>
        <taxon>Alteromonas</taxon>
    </lineage>
</organism>
<proteinExistence type="predicted"/>
<keyword evidence="2" id="KW-1185">Reference proteome</keyword>
<dbReference type="EMBL" id="CP052766">
    <property type="protein sequence ID" value="QJR82349.1"/>
    <property type="molecule type" value="Genomic_DNA"/>
</dbReference>
<protein>
    <submittedName>
        <fullName evidence="1">Uncharacterized protein</fullName>
    </submittedName>
</protein>
<reference evidence="2" key="1">
    <citation type="submission" date="2014-12" db="EMBL/GenBank/DDBJ databases">
        <title>Complete genome sequence of a multi-drug resistant Klebsiella pneumoniae.</title>
        <authorList>
            <person name="Hua X."/>
            <person name="Chen Q."/>
            <person name="Li X."/>
            <person name="Feng Y."/>
            <person name="Ruan Z."/>
            <person name="Yu Y."/>
        </authorList>
    </citation>
    <scope>NUCLEOTIDE SEQUENCE [LARGE SCALE GENOMIC DNA]</scope>
    <source>
        <strain evidence="2">5.12</strain>
    </source>
</reference>
<evidence type="ECO:0000313" key="2">
    <source>
        <dbReference type="Proteomes" id="UP000219285"/>
    </source>
</evidence>
<sequence>MLVLVDVKVEDYYGLHSFHIGSELYEIVLSYFDGKEAKGLGRPFFHRMVFG</sequence>
<dbReference type="Proteomes" id="UP000219285">
    <property type="component" value="Chromosome"/>
</dbReference>
<gene>
    <name evidence="1" type="ORF">CA267_017130</name>
</gene>
<evidence type="ECO:0000313" key="1">
    <source>
        <dbReference type="EMBL" id="QJR82349.1"/>
    </source>
</evidence>
<dbReference type="RefSeq" id="WP_170669085.1">
    <property type="nucleotide sequence ID" value="NZ_CP052766.1"/>
</dbReference>
<accession>A0A6M4MGV6</accession>
<dbReference type="KEGG" id="apel:CA267_017130"/>
<dbReference type="AlphaFoldDB" id="A0A6M4MGV6"/>
<reference evidence="1 2" key="2">
    <citation type="submission" date="2020-04" db="EMBL/GenBank/DDBJ databases">
        <title>Complete genome sequence of Alteromonas pelagimontana 5.12T.</title>
        <authorList>
            <person name="Sinha R.K."/>
            <person name="Krishnan K.P."/>
            <person name="Kurian J.P."/>
        </authorList>
    </citation>
    <scope>NUCLEOTIDE SEQUENCE [LARGE SCALE GENOMIC DNA]</scope>
    <source>
        <strain evidence="1 2">5.12</strain>
    </source>
</reference>